<dbReference type="NCBIfam" id="TIGR00105">
    <property type="entry name" value="L31"/>
    <property type="match status" value="1"/>
</dbReference>
<keyword evidence="4 5" id="KW-0687">Ribonucleoprotein</keyword>
<comment type="caution">
    <text evidence="6">The sequence shown here is derived from an EMBL/GenBank/DDBJ whole genome shotgun (WGS) entry which is preliminary data.</text>
</comment>
<dbReference type="PRINTS" id="PR01249">
    <property type="entry name" value="RIBOSOMALL31"/>
</dbReference>
<dbReference type="InterPro" id="IPR002150">
    <property type="entry name" value="Ribosomal_bL31"/>
</dbReference>
<dbReference type="Gene3D" id="4.10.830.30">
    <property type="entry name" value="Ribosomal protein L31"/>
    <property type="match status" value="1"/>
</dbReference>
<dbReference type="STRING" id="1524460.IX84_15205"/>
<dbReference type="InterPro" id="IPR034704">
    <property type="entry name" value="Ribosomal_bL28/bL31-like_sf"/>
</dbReference>
<reference evidence="6 7" key="1">
    <citation type="journal article" date="2014" name="Int. J. Syst. Evol. Microbiol.">
        <title>Phaeodactylibacter xiamenensis gen. nov., sp. nov., a member of the family Saprospiraceae isolated from the marine alga Phaeodactylum tricornutum.</title>
        <authorList>
            <person name="Chen Z.Jr."/>
            <person name="Lei X."/>
            <person name="Lai Q."/>
            <person name="Li Y."/>
            <person name="Zhang B."/>
            <person name="Zhang J."/>
            <person name="Zhang H."/>
            <person name="Yang L."/>
            <person name="Zheng W."/>
            <person name="Tian Y."/>
            <person name="Yu Z."/>
            <person name="Xu H.Jr."/>
            <person name="Zheng T."/>
        </authorList>
    </citation>
    <scope>NUCLEOTIDE SEQUENCE [LARGE SCALE GENOMIC DNA]</scope>
    <source>
        <strain evidence="6 7">KD52</strain>
    </source>
</reference>
<dbReference type="AlphaFoldDB" id="A0A098S7B5"/>
<evidence type="ECO:0000256" key="4">
    <source>
        <dbReference type="ARBA" id="ARBA00023274"/>
    </source>
</evidence>
<dbReference type="GO" id="GO:1990904">
    <property type="term" value="C:ribonucleoprotein complex"/>
    <property type="evidence" value="ECO:0007669"/>
    <property type="project" value="UniProtKB-KW"/>
</dbReference>
<dbReference type="NCBIfam" id="NF002462">
    <property type="entry name" value="PRK01678.1"/>
    <property type="match status" value="1"/>
</dbReference>
<dbReference type="RefSeq" id="WP_044222109.1">
    <property type="nucleotide sequence ID" value="NZ_CAKZLC010000191.1"/>
</dbReference>
<comment type="subunit">
    <text evidence="2 5">Part of the 50S ribosomal subunit.</text>
</comment>
<evidence type="ECO:0000256" key="3">
    <source>
        <dbReference type="ARBA" id="ARBA00022980"/>
    </source>
</evidence>
<dbReference type="PROSITE" id="PS01143">
    <property type="entry name" value="RIBOSOMAL_L31"/>
    <property type="match status" value="1"/>
</dbReference>
<evidence type="ECO:0000256" key="2">
    <source>
        <dbReference type="ARBA" id="ARBA00011838"/>
    </source>
</evidence>
<name>A0A098S7B5_9BACT</name>
<dbReference type="InterPro" id="IPR027493">
    <property type="entry name" value="Ribosomal_bL31_B"/>
</dbReference>
<keyword evidence="3 5" id="KW-0689">Ribosomal protein</keyword>
<proteinExistence type="inferred from homology"/>
<dbReference type="PANTHER" id="PTHR33280:SF1">
    <property type="entry name" value="LARGE RIBOSOMAL SUBUNIT PROTEIN BL31C"/>
    <property type="match status" value="1"/>
</dbReference>
<sequence>MKNDLHPDNYRMVVFKDFSSGDSFITRSCVATKDTITWEDGKEYPLAKLEISAYSHPFFTGKMKFVDTAGRIDKFNKKFAKTRFAKQKEQEEQED</sequence>
<dbReference type="OrthoDB" id="9803251at2"/>
<dbReference type="GO" id="GO:0005840">
    <property type="term" value="C:ribosome"/>
    <property type="evidence" value="ECO:0007669"/>
    <property type="project" value="UniProtKB-KW"/>
</dbReference>
<evidence type="ECO:0000256" key="5">
    <source>
        <dbReference type="HAMAP-Rule" id="MF_00502"/>
    </source>
</evidence>
<dbReference type="SUPFAM" id="SSF143800">
    <property type="entry name" value="L28p-like"/>
    <property type="match status" value="1"/>
</dbReference>
<organism evidence="6 7">
    <name type="scientific">Phaeodactylibacter xiamenensis</name>
    <dbReference type="NCBI Taxonomy" id="1524460"/>
    <lineage>
        <taxon>Bacteria</taxon>
        <taxon>Pseudomonadati</taxon>
        <taxon>Bacteroidota</taxon>
        <taxon>Saprospiria</taxon>
        <taxon>Saprospirales</taxon>
        <taxon>Haliscomenobacteraceae</taxon>
        <taxon>Phaeodactylibacter</taxon>
    </lineage>
</organism>
<dbReference type="EMBL" id="JPOS01000035">
    <property type="protein sequence ID" value="KGE87548.1"/>
    <property type="molecule type" value="Genomic_DNA"/>
</dbReference>
<keyword evidence="7" id="KW-1185">Reference proteome</keyword>
<evidence type="ECO:0000256" key="1">
    <source>
        <dbReference type="ARBA" id="ARBA00008196"/>
    </source>
</evidence>
<dbReference type="Proteomes" id="UP000029736">
    <property type="component" value="Unassembled WGS sequence"/>
</dbReference>
<comment type="similarity">
    <text evidence="1 5">Belongs to the bacterial ribosomal protein bL31 family. Type B subfamily.</text>
</comment>
<gene>
    <name evidence="5" type="primary">rpmE2</name>
    <name evidence="6" type="ORF">IX84_15205</name>
</gene>
<dbReference type="InterPro" id="IPR042105">
    <property type="entry name" value="Ribosomal_bL31_sf"/>
</dbReference>
<dbReference type="GO" id="GO:0003735">
    <property type="term" value="F:structural constituent of ribosome"/>
    <property type="evidence" value="ECO:0007669"/>
    <property type="project" value="InterPro"/>
</dbReference>
<accession>A0A098S7B5</accession>
<dbReference type="GO" id="GO:0006412">
    <property type="term" value="P:translation"/>
    <property type="evidence" value="ECO:0007669"/>
    <property type="project" value="UniProtKB-UniRule"/>
</dbReference>
<evidence type="ECO:0000313" key="6">
    <source>
        <dbReference type="EMBL" id="KGE87548.1"/>
    </source>
</evidence>
<dbReference type="PANTHER" id="PTHR33280">
    <property type="entry name" value="50S RIBOSOMAL PROTEIN L31, CHLOROPLASTIC"/>
    <property type="match status" value="1"/>
</dbReference>
<dbReference type="Pfam" id="PF01197">
    <property type="entry name" value="Ribosomal_L31"/>
    <property type="match status" value="1"/>
</dbReference>
<dbReference type="HAMAP" id="MF_00502">
    <property type="entry name" value="Ribosomal_bL31_2"/>
    <property type="match status" value="1"/>
</dbReference>
<protein>
    <recommendedName>
        <fullName evidence="5">Large ribosomal subunit protein bL31B</fullName>
    </recommendedName>
</protein>
<evidence type="ECO:0000313" key="7">
    <source>
        <dbReference type="Proteomes" id="UP000029736"/>
    </source>
</evidence>